<dbReference type="InterPro" id="IPR052735">
    <property type="entry name" value="NAD_biosynth-regulator"/>
</dbReference>
<reference evidence="5" key="1">
    <citation type="submission" date="2019-03" db="EMBL/GenBank/DDBJ databases">
        <title>Weissella sp. 26KH-42 Genome sequencing.</title>
        <authorList>
            <person name="Heo J."/>
            <person name="Kim S.-J."/>
            <person name="Kim J.-S."/>
            <person name="Hong S.-B."/>
            <person name="Kwon S.-W."/>
        </authorList>
    </citation>
    <scope>NUCLEOTIDE SEQUENCE [LARGE SCALE GENOMIC DNA]</scope>
    <source>
        <strain evidence="5">26KH-42</strain>
    </source>
</reference>
<dbReference type="Pfam" id="PF13521">
    <property type="entry name" value="AAA_28"/>
    <property type="match status" value="1"/>
</dbReference>
<dbReference type="PIRSF" id="PIRSF004776">
    <property type="entry name" value="NadR_NMNAT/RNK"/>
    <property type="match status" value="1"/>
</dbReference>
<dbReference type="InterPro" id="IPR027417">
    <property type="entry name" value="P-loop_NTPase"/>
</dbReference>
<dbReference type="InterPro" id="IPR016429">
    <property type="entry name" value="NAD_NadR"/>
</dbReference>
<dbReference type="PANTHER" id="PTHR37512">
    <property type="entry name" value="TRIFUNCTIONAL NAD BIOSYNTHESIS/REGULATOR PROTEIN NADR"/>
    <property type="match status" value="1"/>
</dbReference>
<dbReference type="Proteomes" id="UP000292886">
    <property type="component" value="Chromosome"/>
</dbReference>
<protein>
    <submittedName>
        <fullName evidence="4">Transcriptional regulator</fullName>
    </submittedName>
</protein>
<dbReference type="KEGG" id="wei:EQG49_11830"/>
<dbReference type="PANTHER" id="PTHR37512:SF1">
    <property type="entry name" value="NADR_TTD14 AAA DOMAIN-CONTAINING PROTEIN"/>
    <property type="match status" value="1"/>
</dbReference>
<dbReference type="Gene3D" id="3.40.50.620">
    <property type="entry name" value="HUPs"/>
    <property type="match status" value="1"/>
</dbReference>
<organism evidence="4 5">
    <name type="scientific">Periweissella cryptocerci</name>
    <dbReference type="NCBI Taxonomy" id="2506420"/>
    <lineage>
        <taxon>Bacteria</taxon>
        <taxon>Bacillati</taxon>
        <taxon>Bacillota</taxon>
        <taxon>Bacilli</taxon>
        <taxon>Lactobacillales</taxon>
        <taxon>Lactobacillaceae</taxon>
        <taxon>Periweissella</taxon>
    </lineage>
</organism>
<evidence type="ECO:0000259" key="2">
    <source>
        <dbReference type="Pfam" id="PF01467"/>
    </source>
</evidence>
<dbReference type="SUPFAM" id="SSF52540">
    <property type="entry name" value="P-loop containing nucleoside triphosphate hydrolases"/>
    <property type="match status" value="1"/>
</dbReference>
<feature type="binding site" evidence="1">
    <location>
        <position position="50"/>
    </location>
    <ligand>
        <name>NAD(+)</name>
        <dbReference type="ChEBI" id="CHEBI:57540"/>
        <label>1</label>
    </ligand>
</feature>
<dbReference type="AlphaFoldDB" id="A0A4P6YXC0"/>
<dbReference type="GO" id="GO:0000166">
    <property type="term" value="F:nucleotide binding"/>
    <property type="evidence" value="ECO:0007669"/>
    <property type="project" value="UniProtKB-KW"/>
</dbReference>
<dbReference type="NCBIfam" id="TIGR00125">
    <property type="entry name" value="cyt_tran_rel"/>
    <property type="match status" value="1"/>
</dbReference>
<dbReference type="Pfam" id="PF01467">
    <property type="entry name" value="CTP_transf_like"/>
    <property type="match status" value="1"/>
</dbReference>
<feature type="binding site" evidence="1">
    <location>
        <begin position="82"/>
        <end position="97"/>
    </location>
    <ligand>
        <name>NAD(+)</name>
        <dbReference type="ChEBI" id="CHEBI:57540"/>
        <label>1</label>
    </ligand>
</feature>
<dbReference type="Gene3D" id="3.40.50.300">
    <property type="entry name" value="P-loop containing nucleotide triphosphate hydrolases"/>
    <property type="match status" value="1"/>
</dbReference>
<dbReference type="InterPro" id="IPR004821">
    <property type="entry name" value="Cyt_trans-like"/>
</dbReference>
<evidence type="ECO:0000313" key="5">
    <source>
        <dbReference type="Proteomes" id="UP000292886"/>
    </source>
</evidence>
<dbReference type="GO" id="GO:0050262">
    <property type="term" value="F:ribosylnicotinamide kinase activity"/>
    <property type="evidence" value="ECO:0007669"/>
    <property type="project" value="InterPro"/>
</dbReference>
<dbReference type="GO" id="GO:0009435">
    <property type="term" value="P:NAD+ biosynthetic process"/>
    <property type="evidence" value="ECO:0007669"/>
    <property type="project" value="InterPro"/>
</dbReference>
<dbReference type="OrthoDB" id="9802794at2"/>
<accession>A0A4P6YXC0</accession>
<feature type="binding site" evidence="1">
    <location>
        <begin position="15"/>
        <end position="18"/>
    </location>
    <ligand>
        <name>NAD(+)</name>
        <dbReference type="ChEBI" id="CHEBI:57540"/>
        <label>1</label>
    </ligand>
</feature>
<dbReference type="EMBL" id="CP037940">
    <property type="protein sequence ID" value="QBO37514.1"/>
    <property type="molecule type" value="Genomic_DNA"/>
</dbReference>
<dbReference type="GO" id="GO:0000309">
    <property type="term" value="F:nicotinamide-nucleotide adenylyltransferase activity"/>
    <property type="evidence" value="ECO:0007669"/>
    <property type="project" value="InterPro"/>
</dbReference>
<feature type="domain" description="NadR/Ttd14 AAA" evidence="3">
    <location>
        <begin position="176"/>
        <end position="334"/>
    </location>
</feature>
<name>A0A4P6YXC0_9LACO</name>
<dbReference type="InterPro" id="IPR014729">
    <property type="entry name" value="Rossmann-like_a/b/a_fold"/>
</dbReference>
<dbReference type="InterPro" id="IPR038727">
    <property type="entry name" value="NadR/Ttd14_AAA_dom"/>
</dbReference>
<keyword evidence="1" id="KW-0547">Nucleotide-binding</keyword>
<evidence type="ECO:0000256" key="1">
    <source>
        <dbReference type="PIRSR" id="PIRSR004776-1"/>
    </source>
</evidence>
<keyword evidence="5" id="KW-1185">Reference proteome</keyword>
<evidence type="ECO:0000259" key="3">
    <source>
        <dbReference type="Pfam" id="PF13521"/>
    </source>
</evidence>
<feature type="binding site" evidence="1">
    <location>
        <position position="22"/>
    </location>
    <ligand>
        <name>NAD(+)</name>
        <dbReference type="ChEBI" id="CHEBI:57540"/>
        <label>1</label>
    </ligand>
</feature>
<gene>
    <name evidence="4" type="ORF">EQG49_11830</name>
</gene>
<feature type="domain" description="Cytidyltransferase-like" evidence="2">
    <location>
        <begin position="13"/>
        <end position="155"/>
    </location>
</feature>
<dbReference type="SUPFAM" id="SSF52374">
    <property type="entry name" value="Nucleotidylyl transferase"/>
    <property type="match status" value="1"/>
</dbReference>
<evidence type="ECO:0000313" key="4">
    <source>
        <dbReference type="EMBL" id="QBO37514.1"/>
    </source>
</evidence>
<sequence length="376" mass="42583">MMRKKIAGNRIGVYFGTFAPFHIGHYSVAMKAKRQNDGAVVIASGRDDDRGTKIGLGVDKRFRYVREVFRNDELVAVGKLNESQANIPAAPHGWPLWLDEVEKQIKTLIVNPAAKLTFYVGEADYAQRIRALRPQYEVEVLDRSDLKISATEIRKDPMKNWNYITTPFRRHFSKHVLISGGGSVGKTTLVQDLARSYGSPYSLEYARDYQEKNGIFDEELTAMDYQKLLLGQYNRTSSVINGSTNNGLVFADTNSTATKAYMDYYLAKTATAIELEVLDGMYQNTIAQEQWDLIIIVPPYADYYDDGVRDMNMGDQHIRELFTQHLVDLFRDAGLGDKLVILDSAFSEADPHGYYGRFKQAQQLIAEHLHINLGNV</sequence>
<proteinExistence type="predicted"/>